<keyword evidence="4" id="KW-0547">Nucleotide-binding</keyword>
<proteinExistence type="inferred from homology"/>
<dbReference type="PANTHER" id="PTHR11059">
    <property type="entry name" value="DNA REPAIR PROTEIN RECN"/>
    <property type="match status" value="1"/>
</dbReference>
<comment type="similarity">
    <text evidence="2">Belongs to the RecN family.</text>
</comment>
<keyword evidence="7" id="KW-0234">DNA repair</keyword>
<dbReference type="EMBL" id="JACHDZ010000007">
    <property type="protein sequence ID" value="MBB5345921.1"/>
    <property type="molecule type" value="Genomic_DNA"/>
</dbReference>
<evidence type="ECO:0000256" key="4">
    <source>
        <dbReference type="ARBA" id="ARBA00022741"/>
    </source>
</evidence>
<dbReference type="Proteomes" id="UP000569092">
    <property type="component" value="Unassembled WGS sequence"/>
</dbReference>
<evidence type="ECO:0000256" key="5">
    <source>
        <dbReference type="ARBA" id="ARBA00022763"/>
    </source>
</evidence>
<accession>A0A7W8JDA7</accession>
<dbReference type="Pfam" id="PF02463">
    <property type="entry name" value="SMC_N"/>
    <property type="match status" value="1"/>
</dbReference>
<dbReference type="PIRSF" id="PIRSF003128">
    <property type="entry name" value="RecN"/>
    <property type="match status" value="1"/>
</dbReference>
<evidence type="ECO:0000256" key="1">
    <source>
        <dbReference type="ARBA" id="ARBA00003618"/>
    </source>
</evidence>
<feature type="domain" description="RecF/RecN/SMC N-terminal" evidence="9">
    <location>
        <begin position="52"/>
        <end position="563"/>
    </location>
</feature>
<keyword evidence="5" id="KW-0227">DNA damage</keyword>
<reference evidence="10 11" key="1">
    <citation type="submission" date="2020-08" db="EMBL/GenBank/DDBJ databases">
        <title>Genomic Encyclopedia of Type Strains, Phase IV (KMG-V): Genome sequencing to study the core and pangenomes of soil and plant-associated prokaryotes.</title>
        <authorList>
            <person name="Whitman W."/>
        </authorList>
    </citation>
    <scope>NUCLEOTIDE SEQUENCE [LARGE SCALE GENOMIC DNA]</scope>
    <source>
        <strain evidence="10 11">M8US30</strain>
    </source>
</reference>
<evidence type="ECO:0000256" key="8">
    <source>
        <dbReference type="ARBA" id="ARBA00033408"/>
    </source>
</evidence>
<dbReference type="PANTHER" id="PTHR11059:SF0">
    <property type="entry name" value="DNA REPAIR PROTEIN RECN"/>
    <property type="match status" value="1"/>
</dbReference>
<dbReference type="GO" id="GO:0006281">
    <property type="term" value="P:DNA repair"/>
    <property type="evidence" value="ECO:0007669"/>
    <property type="project" value="UniProtKB-KW"/>
</dbReference>
<name>A0A7W8JDA7_9BACT</name>
<dbReference type="GO" id="GO:0005524">
    <property type="term" value="F:ATP binding"/>
    <property type="evidence" value="ECO:0007669"/>
    <property type="project" value="UniProtKB-KW"/>
</dbReference>
<dbReference type="InterPro" id="IPR003395">
    <property type="entry name" value="RecF/RecN/SMC_N"/>
</dbReference>
<evidence type="ECO:0000256" key="3">
    <source>
        <dbReference type="ARBA" id="ARBA00021315"/>
    </source>
</evidence>
<gene>
    <name evidence="10" type="ORF">HDF10_003922</name>
</gene>
<dbReference type="GO" id="GO:0009432">
    <property type="term" value="P:SOS response"/>
    <property type="evidence" value="ECO:0007669"/>
    <property type="project" value="TreeGrafter"/>
</dbReference>
<evidence type="ECO:0000313" key="11">
    <source>
        <dbReference type="Proteomes" id="UP000569092"/>
    </source>
</evidence>
<protein>
    <recommendedName>
        <fullName evidence="3">DNA repair protein RecN</fullName>
    </recommendedName>
    <alternativeName>
        <fullName evidence="8">Recombination protein N</fullName>
    </alternativeName>
</protein>
<dbReference type="GO" id="GO:0043590">
    <property type="term" value="C:bacterial nucleoid"/>
    <property type="evidence" value="ECO:0007669"/>
    <property type="project" value="TreeGrafter"/>
</dbReference>
<dbReference type="Gene3D" id="3.40.50.300">
    <property type="entry name" value="P-loop containing nucleotide triphosphate hydrolases"/>
    <property type="match status" value="2"/>
</dbReference>
<comment type="function">
    <text evidence="1">May be involved in recombinational repair of damaged DNA.</text>
</comment>
<dbReference type="InterPro" id="IPR004604">
    <property type="entry name" value="DNA_recomb/repair_RecN"/>
</dbReference>
<sequence>MVEANVAGNRVGAPSVVQVRRLFWTEMMGKGEVCYSRDTSLPEGLMLLELRAENYAVIDRAVATFGLGLNLLTGETGAGKSILIDALALLLGGKASADFVRHGEEKAVVSCVFELTQGAAAILETNGIDSESDHLLLRREILVSGKGRVFVNNQPATVGVLRQLAPELALVHSQGETMGSFDQAQQRILLDRFGAVSVDGVAEAFAAWRATTDKLDELQSAEQDRLRMADLWRFQSREIDQAGLSAEDEDVQLEAEKRVLGNAEKLYTAAMSAHELLYESESSAEGALGAALKHVEELARYDARFQEPAQQLAAAKAIVEDVDAEVRDFADNVHAAPGRLEEIEDRLAALDRLKRKYGQRLKDVIDFGAEAARQLAEVENRDALLVELKGKQEKDAEAYKIVAAKRTVGRTEAAKRLEKLAEAQINDLAMSTRFHVRVTAEKSPENWTAHGWDQVECLIATNAGEPMKPLHEIASGGEMSRVMLALKVTVEEAASGVAGRKKKSVLPRTLVFDEIDIGIGGRAAEAVGRKLKTLSKGQQVLCITHLPQIAAFGDQHFLIEKTEKRGRTQTEVRRMEDSERTQEIARMLSGAKLTETSLKHAEHLLESSR</sequence>
<comment type="caution">
    <text evidence="10">The sequence shown here is derived from an EMBL/GenBank/DDBJ whole genome shotgun (WGS) entry which is preliminary data.</text>
</comment>
<dbReference type="SUPFAM" id="SSF52540">
    <property type="entry name" value="P-loop containing nucleoside triphosphate hydrolases"/>
    <property type="match status" value="2"/>
</dbReference>
<evidence type="ECO:0000256" key="6">
    <source>
        <dbReference type="ARBA" id="ARBA00022840"/>
    </source>
</evidence>
<dbReference type="AlphaFoldDB" id="A0A7W8JDA7"/>
<keyword evidence="6" id="KW-0067">ATP-binding</keyword>
<dbReference type="CDD" id="cd03241">
    <property type="entry name" value="ABC_RecN"/>
    <property type="match status" value="1"/>
</dbReference>
<dbReference type="NCBIfam" id="TIGR00634">
    <property type="entry name" value="recN"/>
    <property type="match status" value="1"/>
</dbReference>
<evidence type="ECO:0000256" key="2">
    <source>
        <dbReference type="ARBA" id="ARBA00009441"/>
    </source>
</evidence>
<evidence type="ECO:0000259" key="9">
    <source>
        <dbReference type="Pfam" id="PF02463"/>
    </source>
</evidence>
<evidence type="ECO:0000256" key="7">
    <source>
        <dbReference type="ARBA" id="ARBA00023204"/>
    </source>
</evidence>
<dbReference type="GO" id="GO:0006310">
    <property type="term" value="P:DNA recombination"/>
    <property type="evidence" value="ECO:0007669"/>
    <property type="project" value="InterPro"/>
</dbReference>
<organism evidence="10 11">
    <name type="scientific">Tunturiibacter lichenicola</name>
    <dbReference type="NCBI Taxonomy" id="2051959"/>
    <lineage>
        <taxon>Bacteria</taxon>
        <taxon>Pseudomonadati</taxon>
        <taxon>Acidobacteriota</taxon>
        <taxon>Terriglobia</taxon>
        <taxon>Terriglobales</taxon>
        <taxon>Acidobacteriaceae</taxon>
        <taxon>Tunturiibacter</taxon>
    </lineage>
</organism>
<dbReference type="InterPro" id="IPR027417">
    <property type="entry name" value="P-loop_NTPase"/>
</dbReference>
<evidence type="ECO:0000313" key="10">
    <source>
        <dbReference type="EMBL" id="MBB5345921.1"/>
    </source>
</evidence>